<dbReference type="Gramene" id="mRNA:HanXRQr2_Chr15g0681681">
    <property type="protein sequence ID" value="mRNA:HanXRQr2_Chr15g0681681"/>
    <property type="gene ID" value="HanXRQr2_Chr15g0681681"/>
</dbReference>
<dbReference type="PANTHER" id="PTHR21726:SF61">
    <property type="entry name" value="DNAA INITIATOR-ASSOCIATING PROTEIN"/>
    <property type="match status" value="1"/>
</dbReference>
<dbReference type="FunCoup" id="A0A251S6S9">
    <property type="interactions" value="552"/>
</dbReference>
<dbReference type="Proteomes" id="UP000215914">
    <property type="component" value="Chromosome 15"/>
</dbReference>
<feature type="domain" description="DUF4378" evidence="2">
    <location>
        <begin position="533"/>
        <end position="709"/>
    </location>
</feature>
<dbReference type="EMBL" id="CM007904">
    <property type="protein sequence ID" value="OTF94282.1"/>
    <property type="molecule type" value="Genomic_DNA"/>
</dbReference>
<proteinExistence type="predicted"/>
<protein>
    <submittedName>
        <fullName evidence="5">Putative DUF3741-associated sequence motif protein</fullName>
    </submittedName>
</protein>
<evidence type="ECO:0000313" key="6">
    <source>
        <dbReference type="Proteomes" id="UP000215914"/>
    </source>
</evidence>
<feature type="domain" description="DUF3741" evidence="3">
    <location>
        <begin position="87"/>
        <end position="108"/>
    </location>
</feature>
<dbReference type="InterPro" id="IPR025486">
    <property type="entry name" value="DUF4378"/>
</dbReference>
<dbReference type="InParanoid" id="A0A251S6S9"/>
<feature type="region of interest" description="Disordered" evidence="1">
    <location>
        <begin position="108"/>
        <end position="131"/>
    </location>
</feature>
<feature type="region of interest" description="Disordered" evidence="1">
    <location>
        <begin position="161"/>
        <end position="186"/>
    </location>
</feature>
<dbReference type="EMBL" id="MNCJ02000330">
    <property type="protein sequence ID" value="KAF5763559.1"/>
    <property type="molecule type" value="Genomic_DNA"/>
</dbReference>
<dbReference type="STRING" id="4232.A0A251S6S9"/>
<evidence type="ECO:0000259" key="2">
    <source>
        <dbReference type="Pfam" id="PF14309"/>
    </source>
</evidence>
<dbReference type="InterPro" id="IPR032795">
    <property type="entry name" value="DUF3741-assoc"/>
</dbReference>
<reference evidence="4 6" key="1">
    <citation type="journal article" date="2017" name="Nature">
        <title>The sunflower genome provides insights into oil metabolism, flowering and Asterid evolution.</title>
        <authorList>
            <person name="Badouin H."/>
            <person name="Gouzy J."/>
            <person name="Grassa C.J."/>
            <person name="Murat F."/>
            <person name="Staton S.E."/>
            <person name="Cottret L."/>
            <person name="Lelandais-Briere C."/>
            <person name="Owens G.L."/>
            <person name="Carrere S."/>
            <person name="Mayjonade B."/>
            <person name="Legrand L."/>
            <person name="Gill N."/>
            <person name="Kane N.C."/>
            <person name="Bowers J.E."/>
            <person name="Hubner S."/>
            <person name="Bellec A."/>
            <person name="Berard A."/>
            <person name="Berges H."/>
            <person name="Blanchet N."/>
            <person name="Boniface M.C."/>
            <person name="Brunel D."/>
            <person name="Catrice O."/>
            <person name="Chaidir N."/>
            <person name="Claudel C."/>
            <person name="Donnadieu C."/>
            <person name="Faraut T."/>
            <person name="Fievet G."/>
            <person name="Helmstetter N."/>
            <person name="King M."/>
            <person name="Knapp S.J."/>
            <person name="Lai Z."/>
            <person name="Le Paslier M.C."/>
            <person name="Lippi Y."/>
            <person name="Lorenzon L."/>
            <person name="Mandel J.R."/>
            <person name="Marage G."/>
            <person name="Marchand G."/>
            <person name="Marquand E."/>
            <person name="Bret-Mestries E."/>
            <person name="Morien E."/>
            <person name="Nambeesan S."/>
            <person name="Nguyen T."/>
            <person name="Pegot-Espagnet P."/>
            <person name="Pouilly N."/>
            <person name="Raftis F."/>
            <person name="Sallet E."/>
            <person name="Schiex T."/>
            <person name="Thomas J."/>
            <person name="Vandecasteele C."/>
            <person name="Vares D."/>
            <person name="Vear F."/>
            <person name="Vautrin S."/>
            <person name="Crespi M."/>
            <person name="Mangin B."/>
            <person name="Burke J.M."/>
            <person name="Salse J."/>
            <person name="Munos S."/>
            <person name="Vincourt P."/>
            <person name="Rieseberg L.H."/>
            <person name="Langlade N.B."/>
        </authorList>
    </citation>
    <scope>NUCLEOTIDE SEQUENCE [LARGE SCALE GENOMIC DNA]</scope>
    <source>
        <strain evidence="6">cv. SF193</strain>
        <tissue evidence="4">Leaves</tissue>
    </source>
</reference>
<dbReference type="OMA" id="CHIVSIC"/>
<evidence type="ECO:0000313" key="5">
    <source>
        <dbReference type="EMBL" id="OTF94282.1"/>
    </source>
</evidence>
<dbReference type="PANTHER" id="PTHR21726">
    <property type="entry name" value="PHOSPHATIDYLINOSITOL N-ACETYLGLUCOSAMINYLTRANSFERASE SUBUNIT P DOWN SYNDROME CRITICAL REGION PROTEIN 5 -RELATED"/>
    <property type="match status" value="1"/>
</dbReference>
<reference evidence="5" key="2">
    <citation type="submission" date="2017-02" db="EMBL/GenBank/DDBJ databases">
        <title>Sunflower complete genome.</title>
        <authorList>
            <person name="Langlade N."/>
            <person name="Munos S."/>
        </authorList>
    </citation>
    <scope>NUCLEOTIDE SEQUENCE [LARGE SCALE GENOMIC DNA]</scope>
    <source>
        <tissue evidence="5">Leaves</tissue>
    </source>
</reference>
<gene>
    <name evidence="5" type="ORF">HannXRQ_Chr15g0470371</name>
    <name evidence="4" type="ORF">HanXRQr2_Chr15g0681681</name>
</gene>
<dbReference type="Pfam" id="PF14309">
    <property type="entry name" value="DUF4378"/>
    <property type="match status" value="1"/>
</dbReference>
<evidence type="ECO:0000256" key="1">
    <source>
        <dbReference type="SAM" id="MobiDB-lite"/>
    </source>
</evidence>
<keyword evidence="6" id="KW-1185">Reference proteome</keyword>
<feature type="region of interest" description="Disordered" evidence="1">
    <location>
        <begin position="384"/>
        <end position="416"/>
    </location>
</feature>
<reference evidence="4" key="3">
    <citation type="submission" date="2020-06" db="EMBL/GenBank/DDBJ databases">
        <title>Helianthus annuus Genome sequencing and assembly Release 2.</title>
        <authorList>
            <person name="Gouzy J."/>
            <person name="Langlade N."/>
            <person name="Munos S."/>
        </authorList>
    </citation>
    <scope>NUCLEOTIDE SEQUENCE</scope>
    <source>
        <tissue evidence="4">Leaves</tissue>
    </source>
</reference>
<organism evidence="5 6">
    <name type="scientific">Helianthus annuus</name>
    <name type="common">Common sunflower</name>
    <dbReference type="NCBI Taxonomy" id="4232"/>
    <lineage>
        <taxon>Eukaryota</taxon>
        <taxon>Viridiplantae</taxon>
        <taxon>Streptophyta</taxon>
        <taxon>Embryophyta</taxon>
        <taxon>Tracheophyta</taxon>
        <taxon>Spermatophyta</taxon>
        <taxon>Magnoliopsida</taxon>
        <taxon>eudicotyledons</taxon>
        <taxon>Gunneridae</taxon>
        <taxon>Pentapetalae</taxon>
        <taxon>asterids</taxon>
        <taxon>campanulids</taxon>
        <taxon>Asterales</taxon>
        <taxon>Asteraceae</taxon>
        <taxon>Asteroideae</taxon>
        <taxon>Heliantheae alliance</taxon>
        <taxon>Heliantheae</taxon>
        <taxon>Helianthus</taxon>
    </lineage>
</organism>
<accession>A0A251S6S9</accession>
<name>A0A251S6S9_HELAN</name>
<sequence length="723" mass="81536">MMNDNASVTSSLLAVVEKTPRKNGGCVGMFFQLFDWNRRFTKKKLFSKRLLAPGLKKFGGDEKLPKLLLIADENSGGFPNKNKNDINGVQTPNLVARLMGLESMPPVHHDKPHKDHSDEFKPQKHDSSEFRPQKIQKTAIVDRKSVTRFGAEALQLKHVLSQSRKHHHPKLASPVTSTSHRGKRNSSRLIGAATRILEPGLQARNKSKYVISYGQGARRPLGNGLISEPVKGEDLDLLSRHASCKNCGNLIDVAESTSKRDMIKNTNGSNLRYDQEHEFSTDGVSIDRGYFQEDNRDQVKMNTGLSGQTRSRVMPKGGDMKFESARVNCSSPRPKRRVMHTRTQWGSCGIVGSSINGPRMVSTVQPKQVYRGQIVNKNHDDGMTFRFSSPMKKNPNATPCKTTSRKRVPPNPSYENIHAQKPLSVTVAGYESGIYGRTQNDRNHHGYGHDHCNGFCLQPVCFPSSRYEASFSNDSCCSSSFEDSSVRTQHADSMSYSYDDESQYQESETDPFCSGVVLRKENTHSKLVTDLLTYISQVLCSIDLVNTKTKRNITEIIFNSELVLGSQTPHNPNEINSFFICDLLLELDTLTKVTWTRFGNFLGSKNSNARYQLKRFVFDSLIEYLESKYVRYAKCGFREWMNLPPFMGFDSLVYEVVEEVRGWMSAASDEVVVPMDMSRGSGQWSDFEIEAYETGAKVEWDIVEMLIDEIVVDVSTGFRPFRV</sequence>
<dbReference type="AlphaFoldDB" id="A0A251S6S9"/>
<evidence type="ECO:0000313" key="4">
    <source>
        <dbReference type="EMBL" id="KAF5763559.1"/>
    </source>
</evidence>
<dbReference type="Pfam" id="PF14383">
    <property type="entry name" value="VARLMGL"/>
    <property type="match status" value="1"/>
</dbReference>
<evidence type="ECO:0000259" key="3">
    <source>
        <dbReference type="Pfam" id="PF14383"/>
    </source>
</evidence>
<dbReference type="OrthoDB" id="1928505at2759"/>